<reference evidence="2 3" key="1">
    <citation type="submission" date="2019-05" db="EMBL/GenBank/DDBJ databases">
        <title>Mikania micrantha, genome provides insights into the molecular mechanism of rapid growth.</title>
        <authorList>
            <person name="Liu B."/>
        </authorList>
    </citation>
    <scope>NUCLEOTIDE SEQUENCE [LARGE SCALE GENOMIC DNA]</scope>
    <source>
        <strain evidence="2">NLD-2019</strain>
        <tissue evidence="2">Leaf</tissue>
    </source>
</reference>
<evidence type="ECO:0000256" key="1">
    <source>
        <dbReference type="SAM" id="MobiDB-lite"/>
    </source>
</evidence>
<organism evidence="2 3">
    <name type="scientific">Mikania micrantha</name>
    <name type="common">bitter vine</name>
    <dbReference type="NCBI Taxonomy" id="192012"/>
    <lineage>
        <taxon>Eukaryota</taxon>
        <taxon>Viridiplantae</taxon>
        <taxon>Streptophyta</taxon>
        <taxon>Embryophyta</taxon>
        <taxon>Tracheophyta</taxon>
        <taxon>Spermatophyta</taxon>
        <taxon>Magnoliopsida</taxon>
        <taxon>eudicotyledons</taxon>
        <taxon>Gunneridae</taxon>
        <taxon>Pentapetalae</taxon>
        <taxon>asterids</taxon>
        <taxon>campanulids</taxon>
        <taxon>Asterales</taxon>
        <taxon>Asteraceae</taxon>
        <taxon>Asteroideae</taxon>
        <taxon>Heliantheae alliance</taxon>
        <taxon>Eupatorieae</taxon>
        <taxon>Mikania</taxon>
    </lineage>
</organism>
<evidence type="ECO:0000313" key="2">
    <source>
        <dbReference type="EMBL" id="KAD4586451.1"/>
    </source>
</evidence>
<accession>A0A5N6NF00</accession>
<dbReference type="EMBL" id="SZYD01000012">
    <property type="protein sequence ID" value="KAD4586451.1"/>
    <property type="molecule type" value="Genomic_DNA"/>
</dbReference>
<evidence type="ECO:0000313" key="3">
    <source>
        <dbReference type="Proteomes" id="UP000326396"/>
    </source>
</evidence>
<comment type="caution">
    <text evidence="2">The sequence shown here is derived from an EMBL/GenBank/DDBJ whole genome shotgun (WGS) entry which is preliminary data.</text>
</comment>
<protein>
    <recommendedName>
        <fullName evidence="4">Integrase catalytic domain-containing protein</fullName>
    </recommendedName>
</protein>
<name>A0A5N6NF00_9ASTR</name>
<feature type="region of interest" description="Disordered" evidence="1">
    <location>
        <begin position="115"/>
        <end position="153"/>
    </location>
</feature>
<evidence type="ECO:0008006" key="4">
    <source>
        <dbReference type="Google" id="ProtNLM"/>
    </source>
</evidence>
<dbReference type="Gene3D" id="3.30.420.10">
    <property type="entry name" value="Ribonuclease H-like superfamily/Ribonuclease H"/>
    <property type="match status" value="1"/>
</dbReference>
<keyword evidence="3" id="KW-1185">Reference proteome</keyword>
<dbReference type="Proteomes" id="UP000326396">
    <property type="component" value="Linkage Group LG2"/>
</dbReference>
<dbReference type="InterPro" id="IPR012337">
    <property type="entry name" value="RNaseH-like_sf"/>
</dbReference>
<dbReference type="AlphaFoldDB" id="A0A5N6NF00"/>
<gene>
    <name evidence="2" type="ORF">E3N88_24052</name>
</gene>
<dbReference type="GO" id="GO:0003676">
    <property type="term" value="F:nucleic acid binding"/>
    <property type="evidence" value="ECO:0007669"/>
    <property type="project" value="InterPro"/>
</dbReference>
<dbReference type="InterPro" id="IPR036397">
    <property type="entry name" value="RNaseH_sf"/>
</dbReference>
<sequence length="664" mass="74316">MTDCIRFDMSMYRHLCAASSNGPKGGQPSFEKEDEFLDVNIAICFNSAMSNSIGSPTIIFMSLFHKEHQEGTMARRVDMRHNPCRGADRGNEDEGRDPRDIAEIARLHQRVRDLELERDNHEEETESDPAIRDFGEGGGNPFGRPRRYQQHMDRDPLRSMGIKRTLWKRMGSQLNFSSAHHPQSDGQTEVTNRSLGNLLRSLVGSHPRHQREADRNCITLTSIWEEEKSYPALPPLHGSLLFQPLFATARGLIVSYGLATQPPTIRNSVSFESFQSATGLGTRTSVRDSTAATSAAKCKVCMSSWHPIDDVFCKLRLRKKEAICMVTAKERTVWIVAGLTTGLKVSSQSMPTVWEFPLTTKRALCLAREGAMEVKVEWVASQDLERVVMGWELVLEEEGMPGSMCWALMAEVCRKGLATVDEWGQSTDTPDDQEDSREKCNELSKRGVYVVEYRRFWGSRRSRRRADDHNVGGEGRGQMWVCSSLGAWWVGCCEDRQLCGELQPRMRGGRFAWMRRARMMSFSRRIMHSARPFWRMFEDKKNERGGSVDWQRWPRRSCQGRFGEAMKQSWNPPCPVGASWLLRRPGSKVGASTTSTSAASAIPGVATPTTTTGRGKIGVLRLVMVAGLVIGGGYVGAAGAARTVDDEPVRASTLMTSSLSMIMA</sequence>
<proteinExistence type="predicted"/>
<dbReference type="SUPFAM" id="SSF53098">
    <property type="entry name" value="Ribonuclease H-like"/>
    <property type="match status" value="1"/>
</dbReference>